<dbReference type="InterPro" id="IPR000073">
    <property type="entry name" value="AB_hydrolase_1"/>
</dbReference>
<sequence length="263" mass="28188">MTAFPEVHPPRDATGAEQRPVVLLHGGNVANWMWEPQLAALGDRLALTPHLPGFGARNADDWPGLAGAADDLADRIRDLAGDRSVDVVGLSLGGVVALHLAARHPDLVTSVLASGVAALRVGGAARATSALQLALWHRRWFWKAQAVAFGLPADSHEPYVEHGVSIRRETAAAMLAEVYAGGVPEGLADYPGRMLLVAGEREPQVIRRSLAALRRSVPQAATRIAPGMHHVWNVEDVDRFNGMLRTWLGGDVHDWLVAPATAR</sequence>
<name>A0A3N2ANV3_9MICO</name>
<gene>
    <name evidence="2" type="ORF">EDD26_0077</name>
</gene>
<protein>
    <submittedName>
        <fullName evidence="2">Pimeloyl-ACP methyl ester carboxylesterase</fullName>
    </submittedName>
</protein>
<organism evidence="2 3">
    <name type="scientific">Agrococcus jenensis</name>
    <dbReference type="NCBI Taxonomy" id="46353"/>
    <lineage>
        <taxon>Bacteria</taxon>
        <taxon>Bacillati</taxon>
        <taxon>Actinomycetota</taxon>
        <taxon>Actinomycetes</taxon>
        <taxon>Micrococcales</taxon>
        <taxon>Microbacteriaceae</taxon>
        <taxon>Agrococcus</taxon>
    </lineage>
</organism>
<dbReference type="GO" id="GO:0003824">
    <property type="term" value="F:catalytic activity"/>
    <property type="evidence" value="ECO:0007669"/>
    <property type="project" value="UniProtKB-ARBA"/>
</dbReference>
<feature type="domain" description="AB hydrolase-1" evidence="1">
    <location>
        <begin position="21"/>
        <end position="240"/>
    </location>
</feature>
<dbReference type="InterPro" id="IPR029058">
    <property type="entry name" value="AB_hydrolase_fold"/>
</dbReference>
<dbReference type="OrthoDB" id="3519228at2"/>
<dbReference type="EMBL" id="RKHJ01000001">
    <property type="protein sequence ID" value="ROR64730.1"/>
    <property type="molecule type" value="Genomic_DNA"/>
</dbReference>
<comment type="caution">
    <text evidence="2">The sequence shown here is derived from an EMBL/GenBank/DDBJ whole genome shotgun (WGS) entry which is preliminary data.</text>
</comment>
<dbReference type="Proteomes" id="UP000275456">
    <property type="component" value="Unassembled WGS sequence"/>
</dbReference>
<evidence type="ECO:0000313" key="3">
    <source>
        <dbReference type="Proteomes" id="UP000275456"/>
    </source>
</evidence>
<dbReference type="InterPro" id="IPR052370">
    <property type="entry name" value="Meta-cleavage_hydrolase"/>
</dbReference>
<evidence type="ECO:0000313" key="2">
    <source>
        <dbReference type="EMBL" id="ROR64730.1"/>
    </source>
</evidence>
<dbReference type="PANTHER" id="PTHR43139:SF52">
    <property type="entry name" value="SI:DKEY-122A22.2"/>
    <property type="match status" value="1"/>
</dbReference>
<reference evidence="2 3" key="1">
    <citation type="submission" date="2018-11" db="EMBL/GenBank/DDBJ databases">
        <title>Sequencing the genomes of 1000 actinobacteria strains.</title>
        <authorList>
            <person name="Klenk H.-P."/>
        </authorList>
    </citation>
    <scope>NUCLEOTIDE SEQUENCE [LARGE SCALE GENOMIC DNA]</scope>
    <source>
        <strain evidence="2 3">DSM 9580</strain>
    </source>
</reference>
<dbReference type="RefSeq" id="WP_123695908.1">
    <property type="nucleotide sequence ID" value="NZ_RKHJ01000001.1"/>
</dbReference>
<proteinExistence type="predicted"/>
<dbReference type="Pfam" id="PF12697">
    <property type="entry name" value="Abhydrolase_6"/>
    <property type="match status" value="1"/>
</dbReference>
<evidence type="ECO:0000259" key="1">
    <source>
        <dbReference type="Pfam" id="PF12697"/>
    </source>
</evidence>
<dbReference type="Gene3D" id="3.40.50.1820">
    <property type="entry name" value="alpha/beta hydrolase"/>
    <property type="match status" value="1"/>
</dbReference>
<accession>A0A3N2ANV3</accession>
<keyword evidence="3" id="KW-1185">Reference proteome</keyword>
<dbReference type="SUPFAM" id="SSF53474">
    <property type="entry name" value="alpha/beta-Hydrolases"/>
    <property type="match status" value="1"/>
</dbReference>
<dbReference type="AlphaFoldDB" id="A0A3N2ANV3"/>
<dbReference type="PANTHER" id="PTHR43139">
    <property type="entry name" value="SI:DKEY-122A22.2"/>
    <property type="match status" value="1"/>
</dbReference>